<gene>
    <name evidence="5" type="ORF">C449_09254</name>
</gene>
<dbReference type="InParanoid" id="M0MJC3"/>
<evidence type="ECO:0000256" key="3">
    <source>
        <dbReference type="ARBA" id="ARBA00022801"/>
    </source>
</evidence>
<dbReference type="PANTHER" id="PTHR35005">
    <property type="entry name" value="3-DEHYDRO-SCYLLO-INOSOSE HYDROLASE"/>
    <property type="match status" value="1"/>
</dbReference>
<evidence type="ECO:0000256" key="1">
    <source>
        <dbReference type="ARBA" id="ARBA00001947"/>
    </source>
</evidence>
<dbReference type="EMBL" id="AOMD01000021">
    <property type="protein sequence ID" value="EMA44834.1"/>
    <property type="molecule type" value="Genomic_DNA"/>
</dbReference>
<keyword evidence="3" id="KW-0378">Hydrolase</keyword>
<dbReference type="InterPro" id="IPR003785">
    <property type="entry name" value="Creatininase/forma_Hydrolase"/>
</dbReference>
<name>M0MJC3_9EURY</name>
<sequence length="265" mass="28563">MSDTIGSHPASWAGKPYREIEELATSDGSVLVVPVGSIEQHGHHLPVATDTILADAVAKAGAEHADDSVPVLLTPPVWAGYSPHHRSFGGTITREHGSLRETLEEIADAALDNGFDALLLLNGHGGNASLIDSAVSTIGVDQPDSEVLGLTYFELAEPFIDEIRESEIGGMAHAGEFETSLMLHLRPELVHDDREGTYQEEPYDRSQQDLFVGGPLSVYRPFEDYSPSGAIGDPTLATAEKGARIHDRLGDAMGDLLERIHEENR</sequence>
<dbReference type="Proteomes" id="UP000011669">
    <property type="component" value="Unassembled WGS sequence"/>
</dbReference>
<dbReference type="RefSeq" id="WP_006077704.1">
    <property type="nucleotide sequence ID" value="NZ_AOMD01000021.1"/>
</dbReference>
<dbReference type="PATRIC" id="fig|1227455.4.peg.1894"/>
<proteinExistence type="predicted"/>
<dbReference type="OrthoDB" id="46121at2157"/>
<dbReference type="GO" id="GO:0046872">
    <property type="term" value="F:metal ion binding"/>
    <property type="evidence" value="ECO:0007669"/>
    <property type="project" value="UniProtKB-KW"/>
</dbReference>
<dbReference type="STRING" id="1227455.C449_09254"/>
<dbReference type="GO" id="GO:0016811">
    <property type="term" value="F:hydrolase activity, acting on carbon-nitrogen (but not peptide) bonds, in linear amides"/>
    <property type="evidence" value="ECO:0007669"/>
    <property type="project" value="TreeGrafter"/>
</dbReference>
<dbReference type="SUPFAM" id="SSF102215">
    <property type="entry name" value="Creatininase"/>
    <property type="match status" value="1"/>
</dbReference>
<evidence type="ECO:0000256" key="2">
    <source>
        <dbReference type="ARBA" id="ARBA00022723"/>
    </source>
</evidence>
<dbReference type="GO" id="GO:0009231">
    <property type="term" value="P:riboflavin biosynthetic process"/>
    <property type="evidence" value="ECO:0007669"/>
    <property type="project" value="TreeGrafter"/>
</dbReference>
<comment type="caution">
    <text evidence="5">The sequence shown here is derived from an EMBL/GenBank/DDBJ whole genome shotgun (WGS) entry which is preliminary data.</text>
</comment>
<evidence type="ECO:0000313" key="6">
    <source>
        <dbReference type="Proteomes" id="UP000011669"/>
    </source>
</evidence>
<keyword evidence="2" id="KW-0479">Metal-binding</keyword>
<dbReference type="InterPro" id="IPR024087">
    <property type="entry name" value="Creatininase-like_sf"/>
</dbReference>
<organism evidence="5 6">
    <name type="scientific">Halococcus saccharolyticus DSM 5350</name>
    <dbReference type="NCBI Taxonomy" id="1227455"/>
    <lineage>
        <taxon>Archaea</taxon>
        <taxon>Methanobacteriati</taxon>
        <taxon>Methanobacteriota</taxon>
        <taxon>Stenosarchaea group</taxon>
        <taxon>Halobacteria</taxon>
        <taxon>Halobacteriales</taxon>
        <taxon>Halococcaceae</taxon>
        <taxon>Halococcus</taxon>
    </lineage>
</organism>
<dbReference type="AlphaFoldDB" id="M0MJC3"/>
<evidence type="ECO:0000313" key="5">
    <source>
        <dbReference type="EMBL" id="EMA44834.1"/>
    </source>
</evidence>
<dbReference type="Gene3D" id="3.40.50.10310">
    <property type="entry name" value="Creatininase"/>
    <property type="match status" value="1"/>
</dbReference>
<dbReference type="PANTHER" id="PTHR35005:SF1">
    <property type="entry name" value="2-AMINO-5-FORMYLAMINO-6-RIBOSYLAMINOPYRIMIDIN-4(3H)-ONE 5'-MONOPHOSPHATE DEFORMYLASE"/>
    <property type="match status" value="1"/>
</dbReference>
<accession>M0MJC3</accession>
<keyword evidence="4" id="KW-0862">Zinc</keyword>
<protein>
    <submittedName>
        <fullName evidence="5">Creatininase</fullName>
    </submittedName>
</protein>
<keyword evidence="6" id="KW-1185">Reference proteome</keyword>
<comment type="cofactor">
    <cofactor evidence="1">
        <name>Zn(2+)</name>
        <dbReference type="ChEBI" id="CHEBI:29105"/>
    </cofactor>
</comment>
<dbReference type="Pfam" id="PF02633">
    <property type="entry name" value="Creatininase"/>
    <property type="match status" value="1"/>
</dbReference>
<reference evidence="5 6" key="1">
    <citation type="journal article" date="2014" name="PLoS Genet.">
        <title>Phylogenetically driven sequencing of extremely halophilic archaea reveals strategies for static and dynamic osmo-response.</title>
        <authorList>
            <person name="Becker E.A."/>
            <person name="Seitzer P.M."/>
            <person name="Tritt A."/>
            <person name="Larsen D."/>
            <person name="Krusor M."/>
            <person name="Yao A.I."/>
            <person name="Wu D."/>
            <person name="Madern D."/>
            <person name="Eisen J.A."/>
            <person name="Darling A.E."/>
            <person name="Facciotti M.T."/>
        </authorList>
    </citation>
    <scope>NUCLEOTIDE SEQUENCE [LARGE SCALE GENOMIC DNA]</scope>
    <source>
        <strain evidence="5 6">DSM 5350</strain>
    </source>
</reference>
<evidence type="ECO:0000256" key="4">
    <source>
        <dbReference type="ARBA" id="ARBA00022833"/>
    </source>
</evidence>